<comment type="caution">
    <text evidence="2">The sequence shown here is derived from an EMBL/GenBank/DDBJ whole genome shotgun (WGS) entry which is preliminary data.</text>
</comment>
<dbReference type="SUPFAM" id="SSF51735">
    <property type="entry name" value="NAD(P)-binding Rossmann-fold domains"/>
    <property type="match status" value="1"/>
</dbReference>
<sequence>MILVTGATGSIGRHLVRRLTNLNVEFTALVRDPQAASLDCDVVAGDYDDPASIARALEGVDRLFLNGGGAIPTDGPQPMVRQQINAIDAAIDAGVSTVVKVSVWGAKPGGKLAEGAHWEIEQHLKTSSLSWSLLQPSGFMQNFRTGAGTFTDDGALIGLAGDWRVSYIDAFDIAACAAELLISPHRGNETYVLTGPEALTQAEIAKKLGVNTLDLTEPEMTARLTGLGLPAPFAADVVDLWREVAAGSLSATTDRVQHLTGGRPRTFDEFLAA</sequence>
<dbReference type="PANTHER" id="PTHR43162">
    <property type="match status" value="1"/>
</dbReference>
<feature type="domain" description="NAD(P)-binding" evidence="1">
    <location>
        <begin position="6"/>
        <end position="181"/>
    </location>
</feature>
<dbReference type="EMBL" id="JBHSAY010000006">
    <property type="protein sequence ID" value="MFC4131663.1"/>
    <property type="molecule type" value="Genomic_DNA"/>
</dbReference>
<organism evidence="2 3">
    <name type="scientific">Hamadaea flava</name>
    <dbReference type="NCBI Taxonomy" id="1742688"/>
    <lineage>
        <taxon>Bacteria</taxon>
        <taxon>Bacillati</taxon>
        <taxon>Actinomycetota</taxon>
        <taxon>Actinomycetes</taxon>
        <taxon>Micromonosporales</taxon>
        <taxon>Micromonosporaceae</taxon>
        <taxon>Hamadaea</taxon>
    </lineage>
</organism>
<name>A0ABV8LMG5_9ACTN</name>
<evidence type="ECO:0000313" key="3">
    <source>
        <dbReference type="Proteomes" id="UP001595816"/>
    </source>
</evidence>
<protein>
    <submittedName>
        <fullName evidence="2">NAD(P)H-binding protein</fullName>
    </submittedName>
</protein>
<accession>A0ABV8LMG5</accession>
<dbReference type="InterPro" id="IPR016040">
    <property type="entry name" value="NAD(P)-bd_dom"/>
</dbReference>
<evidence type="ECO:0000313" key="2">
    <source>
        <dbReference type="EMBL" id="MFC4131663.1"/>
    </source>
</evidence>
<dbReference type="InterPro" id="IPR051604">
    <property type="entry name" value="Ergot_Alk_Oxidoreductase"/>
</dbReference>
<dbReference type="InterPro" id="IPR036291">
    <property type="entry name" value="NAD(P)-bd_dom_sf"/>
</dbReference>
<dbReference type="Gene3D" id="3.90.25.10">
    <property type="entry name" value="UDP-galactose 4-epimerase, domain 1"/>
    <property type="match status" value="1"/>
</dbReference>
<dbReference type="PANTHER" id="PTHR43162:SF1">
    <property type="entry name" value="PRESTALK A DIFFERENTIATION PROTEIN A"/>
    <property type="match status" value="1"/>
</dbReference>
<keyword evidence="3" id="KW-1185">Reference proteome</keyword>
<dbReference type="Proteomes" id="UP001595816">
    <property type="component" value="Unassembled WGS sequence"/>
</dbReference>
<dbReference type="Gene3D" id="3.40.50.720">
    <property type="entry name" value="NAD(P)-binding Rossmann-like Domain"/>
    <property type="match status" value="1"/>
</dbReference>
<reference evidence="3" key="1">
    <citation type="journal article" date="2019" name="Int. J. Syst. Evol. Microbiol.">
        <title>The Global Catalogue of Microorganisms (GCM) 10K type strain sequencing project: providing services to taxonomists for standard genome sequencing and annotation.</title>
        <authorList>
            <consortium name="The Broad Institute Genomics Platform"/>
            <consortium name="The Broad Institute Genome Sequencing Center for Infectious Disease"/>
            <person name="Wu L."/>
            <person name="Ma J."/>
        </authorList>
    </citation>
    <scope>NUCLEOTIDE SEQUENCE [LARGE SCALE GENOMIC DNA]</scope>
    <source>
        <strain evidence="3">CGMCC 4.7289</strain>
    </source>
</reference>
<dbReference type="RefSeq" id="WP_253755381.1">
    <property type="nucleotide sequence ID" value="NZ_JAMZDZ010000001.1"/>
</dbReference>
<dbReference type="Pfam" id="PF13460">
    <property type="entry name" value="NAD_binding_10"/>
    <property type="match status" value="1"/>
</dbReference>
<evidence type="ECO:0000259" key="1">
    <source>
        <dbReference type="Pfam" id="PF13460"/>
    </source>
</evidence>
<proteinExistence type="predicted"/>
<gene>
    <name evidence="2" type="ORF">ACFOZ4_13715</name>
</gene>